<evidence type="ECO:0000313" key="2">
    <source>
        <dbReference type="Proteomes" id="UP000743370"/>
    </source>
</evidence>
<dbReference type="PANTHER" id="PTHR37611">
    <property type="entry name" value="VIRUS-SPECIFIC-SIGNALING-PATHWAY REGULATED PROTEIN-RELATED"/>
    <property type="match status" value="1"/>
</dbReference>
<proteinExistence type="predicted"/>
<reference evidence="1 2" key="1">
    <citation type="submission" date="2020-05" db="EMBL/GenBank/DDBJ databases">
        <title>Vigna angularis (adzuki bean) Var. LongXiaoDou No. 4 denovo assembly.</title>
        <authorList>
            <person name="Xiang H."/>
        </authorList>
    </citation>
    <scope>NUCLEOTIDE SEQUENCE [LARGE SCALE GENOMIC DNA]</scope>
    <source>
        <tissue evidence="1">Leaf</tissue>
    </source>
</reference>
<name>A0A8T0JGS3_PHAAN</name>
<evidence type="ECO:0000313" key="1">
    <source>
        <dbReference type="EMBL" id="KAG2372386.1"/>
    </source>
</evidence>
<dbReference type="GO" id="GO:0000160">
    <property type="term" value="P:phosphorelay signal transduction system"/>
    <property type="evidence" value="ECO:0007669"/>
    <property type="project" value="InterPro"/>
</dbReference>
<sequence length="201" mass="22862">MDREFSDYNKKGNHFNQFMGSSSSIGAKTVRNVCVAFRAAAEQNNRAGQKGYSKTPFFSQTCLPQSVFELGVEFSGANNVLLMSLMEETQEEEYYHGDDRLVSMIQSLEAEISDTEIAQMDDQDCSTSDSEADHWAEMNIISSLPFDEMNAWIPCGDEMMEHAPMEYEEASYIEDFQLCYGLFLQQQYRDTDYLAQGPSDK</sequence>
<dbReference type="Proteomes" id="UP000743370">
    <property type="component" value="Unassembled WGS sequence"/>
</dbReference>
<dbReference type="EMBL" id="JABFOF010000011">
    <property type="protein sequence ID" value="KAG2372386.1"/>
    <property type="molecule type" value="Genomic_DNA"/>
</dbReference>
<dbReference type="PANTHER" id="PTHR37611:SF4">
    <property type="entry name" value="OS06G0538400 PROTEIN"/>
    <property type="match status" value="1"/>
</dbReference>
<comment type="caution">
    <text evidence="1">The sequence shown here is derived from an EMBL/GenBank/DDBJ whole genome shotgun (WGS) entry which is preliminary data.</text>
</comment>
<protein>
    <submittedName>
        <fullName evidence="1">Histidine-containing phosphotransfer protein</fullName>
    </submittedName>
</protein>
<accession>A0A8T0JGS3</accession>
<organism evidence="1 2">
    <name type="scientific">Phaseolus angularis</name>
    <name type="common">Azuki bean</name>
    <name type="synonym">Vigna angularis</name>
    <dbReference type="NCBI Taxonomy" id="3914"/>
    <lineage>
        <taxon>Eukaryota</taxon>
        <taxon>Viridiplantae</taxon>
        <taxon>Streptophyta</taxon>
        <taxon>Embryophyta</taxon>
        <taxon>Tracheophyta</taxon>
        <taxon>Spermatophyta</taxon>
        <taxon>Magnoliopsida</taxon>
        <taxon>eudicotyledons</taxon>
        <taxon>Gunneridae</taxon>
        <taxon>Pentapetalae</taxon>
        <taxon>rosids</taxon>
        <taxon>fabids</taxon>
        <taxon>Fabales</taxon>
        <taxon>Fabaceae</taxon>
        <taxon>Papilionoideae</taxon>
        <taxon>50 kb inversion clade</taxon>
        <taxon>NPAAA clade</taxon>
        <taxon>indigoferoid/millettioid clade</taxon>
        <taxon>Phaseoleae</taxon>
        <taxon>Vigna</taxon>
    </lineage>
</organism>
<dbReference type="InterPro" id="IPR036641">
    <property type="entry name" value="HPT_dom_sf"/>
</dbReference>
<gene>
    <name evidence="1" type="ORF">HKW66_Vig0207450</name>
</gene>
<dbReference type="Gene3D" id="1.20.120.160">
    <property type="entry name" value="HPT domain"/>
    <property type="match status" value="1"/>
</dbReference>
<dbReference type="AlphaFoldDB" id="A0A8T0JGS3"/>